<dbReference type="OrthoDB" id="285059at2"/>
<evidence type="ECO:0000313" key="2">
    <source>
        <dbReference type="Proteomes" id="UP000319004"/>
    </source>
</evidence>
<accession>A0A518HRK7</accession>
<dbReference type="EMBL" id="CP037423">
    <property type="protein sequence ID" value="QDV43482.1"/>
    <property type="molecule type" value="Genomic_DNA"/>
</dbReference>
<proteinExistence type="predicted"/>
<organism evidence="1 2">
    <name type="scientific">Stieleria neptunia</name>
    <dbReference type="NCBI Taxonomy" id="2527979"/>
    <lineage>
        <taxon>Bacteria</taxon>
        <taxon>Pseudomonadati</taxon>
        <taxon>Planctomycetota</taxon>
        <taxon>Planctomycetia</taxon>
        <taxon>Pirellulales</taxon>
        <taxon>Pirellulaceae</taxon>
        <taxon>Stieleria</taxon>
    </lineage>
</organism>
<evidence type="ECO:0000313" key="1">
    <source>
        <dbReference type="EMBL" id="QDV43482.1"/>
    </source>
</evidence>
<sequence>MQQVKIFKSVDTELDDLEKQINRFIRKNNVRVLSISGNHSASMDTGGGPMNTFSGGDVTVIMLFEIESPSR</sequence>
<gene>
    <name evidence="1" type="ORF">Enr13x_33390</name>
</gene>
<dbReference type="KEGG" id="snep:Enr13x_33390"/>
<protein>
    <submittedName>
        <fullName evidence="1">Uncharacterized protein</fullName>
    </submittedName>
</protein>
<name>A0A518HRK7_9BACT</name>
<keyword evidence="2" id="KW-1185">Reference proteome</keyword>
<dbReference type="AlphaFoldDB" id="A0A518HRK7"/>
<reference evidence="1 2" key="1">
    <citation type="submission" date="2019-03" db="EMBL/GenBank/DDBJ databases">
        <title>Deep-cultivation of Planctomycetes and their phenomic and genomic characterization uncovers novel biology.</title>
        <authorList>
            <person name="Wiegand S."/>
            <person name="Jogler M."/>
            <person name="Boedeker C."/>
            <person name="Pinto D."/>
            <person name="Vollmers J."/>
            <person name="Rivas-Marin E."/>
            <person name="Kohn T."/>
            <person name="Peeters S.H."/>
            <person name="Heuer A."/>
            <person name="Rast P."/>
            <person name="Oberbeckmann S."/>
            <person name="Bunk B."/>
            <person name="Jeske O."/>
            <person name="Meyerdierks A."/>
            <person name="Storesund J.E."/>
            <person name="Kallscheuer N."/>
            <person name="Luecker S."/>
            <person name="Lage O.M."/>
            <person name="Pohl T."/>
            <person name="Merkel B.J."/>
            <person name="Hornburger P."/>
            <person name="Mueller R.-W."/>
            <person name="Bruemmer F."/>
            <person name="Labrenz M."/>
            <person name="Spormann A.M."/>
            <person name="Op den Camp H."/>
            <person name="Overmann J."/>
            <person name="Amann R."/>
            <person name="Jetten M.S.M."/>
            <person name="Mascher T."/>
            <person name="Medema M.H."/>
            <person name="Devos D.P."/>
            <person name="Kaster A.-K."/>
            <person name="Ovreas L."/>
            <person name="Rohde M."/>
            <person name="Galperin M.Y."/>
            <person name="Jogler C."/>
        </authorList>
    </citation>
    <scope>NUCLEOTIDE SEQUENCE [LARGE SCALE GENOMIC DNA]</scope>
    <source>
        <strain evidence="1 2">Enr13</strain>
    </source>
</reference>
<dbReference type="Proteomes" id="UP000319004">
    <property type="component" value="Chromosome"/>
</dbReference>